<protein>
    <submittedName>
        <fullName evidence="18">Piezo-type mechanosensitive ion channel component 2-like</fullName>
    </submittedName>
</protein>
<dbReference type="Pfam" id="PF15917">
    <property type="entry name" value="Piezo_TM25-28"/>
    <property type="match status" value="1"/>
</dbReference>
<evidence type="ECO:0000256" key="3">
    <source>
        <dbReference type="ARBA" id="ARBA00022448"/>
    </source>
</evidence>
<feature type="transmembrane region" description="Helical" evidence="11">
    <location>
        <begin position="279"/>
        <end position="298"/>
    </location>
</feature>
<feature type="transmembrane region" description="Helical" evidence="11">
    <location>
        <begin position="595"/>
        <end position="613"/>
    </location>
</feature>
<dbReference type="InterPro" id="IPR031334">
    <property type="entry name" value="Piezo_cap_dom"/>
</dbReference>
<feature type="transmembrane region" description="Helical" evidence="11">
    <location>
        <begin position="619"/>
        <end position="636"/>
    </location>
</feature>
<feature type="transmembrane region" description="Helical" evidence="11">
    <location>
        <begin position="1192"/>
        <end position="1210"/>
    </location>
</feature>
<dbReference type="PANTHER" id="PTHR47049:SF2">
    <property type="entry name" value="PIEZO-TYPE MECHANOSENSITIVE ION CHANNEL HOMOLOG"/>
    <property type="match status" value="1"/>
</dbReference>
<feature type="transmembrane region" description="Helical" evidence="11">
    <location>
        <begin position="2023"/>
        <end position="2046"/>
    </location>
</feature>
<feature type="compositionally biased region" description="Low complexity" evidence="10">
    <location>
        <begin position="1468"/>
        <end position="1485"/>
    </location>
</feature>
<dbReference type="GeneID" id="106462778"/>
<feature type="domain" description="Piezo TM1-24" evidence="15">
    <location>
        <begin position="26"/>
        <end position="729"/>
    </location>
</feature>
<feature type="domain" description="Piezo transmembrane helical unit" evidence="14">
    <location>
        <begin position="1644"/>
        <end position="1709"/>
    </location>
</feature>
<feature type="transmembrane region" description="Helical" evidence="11">
    <location>
        <begin position="514"/>
        <end position="532"/>
    </location>
</feature>
<keyword evidence="9" id="KW-0407">Ion channel</keyword>
<dbReference type="PANTHER" id="PTHR47049">
    <property type="entry name" value="PIEZO-TYPE MECHANOSENSITIVE ION CHANNEL HOMOLOG"/>
    <property type="match status" value="1"/>
</dbReference>
<dbReference type="Pfam" id="PF12166">
    <property type="entry name" value="Piezo_cap"/>
    <property type="match status" value="1"/>
</dbReference>
<feature type="transmembrane region" description="Helical" evidence="11">
    <location>
        <begin position="60"/>
        <end position="82"/>
    </location>
</feature>
<feature type="compositionally biased region" description="Polar residues" evidence="10">
    <location>
        <begin position="775"/>
        <end position="787"/>
    </location>
</feature>
<keyword evidence="17" id="KW-1185">Reference proteome</keyword>
<dbReference type="InterPro" id="IPR056770">
    <property type="entry name" value="Piezo_THU9_anchor"/>
</dbReference>
<evidence type="ECO:0000256" key="10">
    <source>
        <dbReference type="SAM" id="MobiDB-lite"/>
    </source>
</evidence>
<feature type="transmembrane region" description="Helical" evidence="11">
    <location>
        <begin position="701"/>
        <end position="724"/>
    </location>
</feature>
<feature type="transmembrane region" description="Helical" evidence="11">
    <location>
        <begin position="187"/>
        <end position="205"/>
    </location>
</feature>
<evidence type="ECO:0000259" key="13">
    <source>
        <dbReference type="Pfam" id="PF15917"/>
    </source>
</evidence>
<feature type="transmembrane region" description="Helical" evidence="11">
    <location>
        <begin position="1216"/>
        <end position="1236"/>
    </location>
</feature>
<comment type="subcellular location">
    <subcellularLocation>
        <location evidence="1">Cell membrane</location>
        <topology evidence="1">Multi-pass membrane protein</topology>
    </subcellularLocation>
</comment>
<evidence type="ECO:0000256" key="8">
    <source>
        <dbReference type="ARBA" id="ARBA00023136"/>
    </source>
</evidence>
<evidence type="ECO:0000313" key="18">
    <source>
        <dbReference type="RefSeq" id="XP_022246075.1"/>
    </source>
</evidence>
<keyword evidence="6 11" id="KW-1133">Transmembrane helix</keyword>
<feature type="compositionally biased region" description="Basic and acidic residues" evidence="10">
    <location>
        <begin position="1578"/>
        <end position="1593"/>
    </location>
</feature>
<feature type="domain" description="Piezo non-specific cation channel cap" evidence="12">
    <location>
        <begin position="2082"/>
        <end position="2387"/>
    </location>
</feature>
<name>A0ABM1SR19_LIMPO</name>
<keyword evidence="5 11" id="KW-0812">Transmembrane</keyword>
<feature type="transmembrane region" description="Helical" evidence="11">
    <location>
        <begin position="954"/>
        <end position="974"/>
    </location>
</feature>
<keyword evidence="7" id="KW-0406">Ion transport</keyword>
<feature type="transmembrane region" description="Helical" evidence="11">
    <location>
        <begin position="404"/>
        <end position="428"/>
    </location>
</feature>
<dbReference type="Pfam" id="PF24874">
    <property type="entry name" value="Piezo_THU9_anchor"/>
    <property type="match status" value="1"/>
</dbReference>
<feature type="transmembrane region" description="Helical" evidence="11">
    <location>
        <begin position="1684"/>
        <end position="1702"/>
    </location>
</feature>
<feature type="compositionally biased region" description="Basic and acidic residues" evidence="10">
    <location>
        <begin position="1380"/>
        <end position="1391"/>
    </location>
</feature>
<feature type="region of interest" description="Disordered" evidence="10">
    <location>
        <begin position="314"/>
        <end position="364"/>
    </location>
</feature>
<feature type="transmembrane region" description="Helical" evidence="11">
    <location>
        <begin position="1850"/>
        <end position="1870"/>
    </location>
</feature>
<proteinExistence type="inferred from homology"/>
<gene>
    <name evidence="18" type="primary">LOC106462778</name>
</gene>
<feature type="transmembrane region" description="Helical" evidence="11">
    <location>
        <begin position="1027"/>
        <end position="1060"/>
    </location>
</feature>
<feature type="region of interest" description="Disordered" evidence="10">
    <location>
        <begin position="775"/>
        <end position="809"/>
    </location>
</feature>
<evidence type="ECO:0000256" key="2">
    <source>
        <dbReference type="ARBA" id="ARBA00007821"/>
    </source>
</evidence>
<feature type="transmembrane region" description="Helical" evidence="11">
    <location>
        <begin position="212"/>
        <end position="234"/>
    </location>
</feature>
<keyword evidence="4" id="KW-1003">Cell membrane</keyword>
<evidence type="ECO:0000256" key="4">
    <source>
        <dbReference type="ARBA" id="ARBA00022475"/>
    </source>
</evidence>
<reference evidence="18" key="1">
    <citation type="submission" date="2025-08" db="UniProtKB">
        <authorList>
            <consortium name="RefSeq"/>
        </authorList>
    </citation>
    <scope>IDENTIFICATION</scope>
    <source>
        <tissue evidence="18">Muscle</tissue>
    </source>
</reference>
<comment type="similarity">
    <text evidence="2">Belongs to the PIEZO (TC 1.A.75) family.</text>
</comment>
<feature type="transmembrane region" description="Helical" evidence="11">
    <location>
        <begin position="1243"/>
        <end position="1270"/>
    </location>
</feature>
<evidence type="ECO:0000256" key="1">
    <source>
        <dbReference type="ARBA" id="ARBA00004651"/>
    </source>
</evidence>
<feature type="domain" description="Piezo TM25-28" evidence="13">
    <location>
        <begin position="1173"/>
        <end position="1389"/>
    </location>
</feature>
<accession>A0ABM1SR19</accession>
<dbReference type="InterPro" id="IPR027272">
    <property type="entry name" value="Piezo"/>
</dbReference>
<evidence type="ECO:0000256" key="5">
    <source>
        <dbReference type="ARBA" id="ARBA00022692"/>
    </source>
</evidence>
<feature type="domain" description="Piezo THU9 and anchor" evidence="16">
    <location>
        <begin position="1806"/>
        <end position="2045"/>
    </location>
</feature>
<evidence type="ECO:0000256" key="7">
    <source>
        <dbReference type="ARBA" id="ARBA00023065"/>
    </source>
</evidence>
<keyword evidence="8 11" id="KW-0472">Membrane</keyword>
<feature type="transmembrane region" description="Helical" evidence="11">
    <location>
        <begin position="648"/>
        <end position="668"/>
    </location>
</feature>
<dbReference type="InterPro" id="IPR056769">
    <property type="entry name" value="Piezo_TM1-24"/>
</dbReference>
<dbReference type="Pfam" id="PF23188">
    <property type="entry name" value="THU_Piezo1"/>
    <property type="match status" value="1"/>
</dbReference>
<feature type="transmembrane region" description="Helical" evidence="11">
    <location>
        <begin position="434"/>
        <end position="452"/>
    </location>
</feature>
<organism evidence="17 18">
    <name type="scientific">Limulus polyphemus</name>
    <name type="common">Atlantic horseshoe crab</name>
    <dbReference type="NCBI Taxonomy" id="6850"/>
    <lineage>
        <taxon>Eukaryota</taxon>
        <taxon>Metazoa</taxon>
        <taxon>Ecdysozoa</taxon>
        <taxon>Arthropoda</taxon>
        <taxon>Chelicerata</taxon>
        <taxon>Merostomata</taxon>
        <taxon>Xiphosura</taxon>
        <taxon>Limulidae</taxon>
        <taxon>Limulus</taxon>
    </lineage>
</organism>
<sequence length="2389" mass="274801">MVNTLVCSCLFRVVLPLVLLTAVIVRFNVLSFIYLLLLLVAPLVPGPTPTNNGSGHAARYLKAVIGLSTISCLAHVVFQIVLLGLGDYGKFPVQCTQDGRLLALVGLHRLDSIQPLDALRLMVLDFILLLTAVGVLVTCEKVSEESDEKQEISIKRKRKCSSEVMIIGGEFLFLVYLAGAGILHPSLISSIYFLLFLYLSTWLASSRKLGHAFVLVRTILAVYCAIHFIILYLYQLDYAQELIHPSSQEARLLGFVGLVDSTCRTDQDNRSVIYQPEHWTVYIQPLIVLGLYWIMCFLTRYRLSSHVIEELPNDSEHAVTRDDSNKSSPASLLRRRKSNTKEGSQGLLEDDEEGHTFSMDPSQPKDSLAIDLNGSIIFSTDGDIMDGSNVGDEVTSGDGRKQQFFLSLICLFRLMKKGSYVATLIIMMAWSITYHSWLTFVLLLWSCVVWMLPNSRQACLYSSPFFVAYAEALLLLQYIYGLNLNDSELPDKNETVNLEQIGLTKYYDLSYQPLAVKILYTIVFWITLHQYVEEKRLESNRDISERLVMETYNLSYSDTHPEDSKPAAYHRRLSAASFKGESLFLRYLGVTVKKLLVKYWICIVTCMLMVISLGGKEVVIYRIVYLFLCLFFILVFQFSYNLWRKIMYGFWITVIVYSMLVLISIYTYQFENFENYWMNFLGVPLHYQKEIGLVKYVENPAILFLTLLIPTLFLVVTILQVHYFHKDFLHISGFNYREEKHGPAVSQTETIVLPDADTTQVIIDEAETEEYATVSAGSSSPATSFATTKRDNDWKGVDEDKSVEEHEKKQSQDVKTLKRCLHVTLVKMMNIWQDISNLTWQFLEIHVIKIVLFSVLCLAVYEVSAFHFVFVIFVVVALPFQALQTFLSHCCAVWASILLLTKMIYQLEFLNHYDWKVNCSVVDDYGQNSSEFPSPFSETIDNRVWIGLRKTSNLLFYCKGYIGVIFILSLQAVVKIRQKLHRYHRNEDEPQEKVMFPGVTRAKADEGLLECLKFLFNYGFYKFGIEVISVLFSGTVACIAVRLDVYAVVSAVWLCGLFLLRRRIMSRVWPFYVSYQCIILPIQYIKCVGIPPGLCTEYPWSTSFGFNQELREWLYLPDFIAPPDPYKILVDFFQFLFACCQLRVFTVEMSLHAEETGGSNSEIWFLKDLKTLINPVPDFVTYTKSYLDMVKVWVFFSFYWITLAVLFLAGTSRVSLFAMGYVIGCFLFLWSGNEFYLKPIKTLLRMVFSCVFLSNLYKNFCWLVQLLGIVCMKKLSVQSRADIDNFILEGDCSPPTDQAGMLWDGICFGFLLLQKRLFCSFYFQHMVTEIEFQQVLASRGATLIYENKIQEVHKQQEADKEIMEKIKKKMNKIKAQSNQQKEKKEYKEPESHFQAIRSGDYYMLDDIPDEDIDLELSPSKKYDDEDEDHEAKEKGVNALLSQALKSQSECDLEEPQKGDDDQQSVDRSPGLSQPQQPSQQALLSPYDVPGTSCQSPLDARAFSTAQQSLKEDETEIPAEQSVLQKIQGCVEFGTAIFLSVLISATAKLNSISKEYRYVAQELSLKKYSLKKERYKKQHPETLEGMKTSEDKDPSMLGTSKETASVHLRMSSKDLSESAGYIMSVQLLYNIKHGSLYEIILNDCRAIVVVKYLFQFDFFPWNVETHVNDPFWPPRILGIEKKDNYAVYDLALLLVIFFHRFVLKSLGLWKDGEEVTTLSKEILDRNPDISCEEKIAGGTESENDWLLSQTQSQKDIHGETTEENVLETGENQDAQEVGNGKTPSNTYERPFVKFFMNLLCPKYRVTVDVYAIMFFCDFVNMLVVVFGYWAFGTDTADGGVASYVEENKVPIPFLIMLVAQFALIIIDRALYLRKNVLGKLIFQIVLVFVIHVWMFFILPAVTEREFTSPTRLPPKLWYFVKSVYLLISAYQIRSGYPTRILGVVFCKNYNYINYFLFKGYMMIPFLYEIRSLMDWICTDTSLNVGNWLKMEDIFTNIYLLKCIRRVEAEYPTPRGIKRAAHMKYGVGGLLLFIIILIIWFPLLLFALGNMVRLPNSPYDCTVEITVEGYEPIFKMSAQRSSLNSFTQSEWNKMLHYYRLDPSAQSFLDNYDMQDVMMVKMNGNSTSVWTISPPSQTALIHELLSNETELNVKLSWSFSRQFKTSDVEKTVYNEHVITLNNLEDRELREELAQMLNGSSNVSEITLPYLFPKYLKVPGRGQPSPVKDLVRRREKHLNADQQLFRNLSLHLRYGSLDILNAESEWWEIQEECNSRNFPYPFYSSKDCNYLHLIAFNDKVFPSELSALSGYGIVGLYTTFVLVVSKILRGALTGTSFNIMYTDMPCVDRVLQLCLDIYLVRENAEFSLEEDLYAKLLFLYRSPEKLIAWTRYP</sequence>
<feature type="transmembrane region" description="Helical" evidence="11">
    <location>
        <begin position="850"/>
        <end position="880"/>
    </location>
</feature>
<keyword evidence="3" id="KW-0813">Transport</keyword>
<feature type="region of interest" description="Disordered" evidence="10">
    <location>
        <begin position="1369"/>
        <end position="1391"/>
    </location>
</feature>
<feature type="transmembrane region" description="Helical" evidence="11">
    <location>
        <begin position="1808"/>
        <end position="1830"/>
    </location>
</feature>
<dbReference type="RefSeq" id="XP_022246075.1">
    <property type="nucleotide sequence ID" value="XM_022390367.1"/>
</dbReference>
<dbReference type="InterPro" id="IPR031805">
    <property type="entry name" value="Piezo_TM25-28"/>
</dbReference>
<feature type="transmembrane region" description="Helical" evidence="11">
    <location>
        <begin position="160"/>
        <end position="181"/>
    </location>
</feature>
<evidence type="ECO:0000313" key="17">
    <source>
        <dbReference type="Proteomes" id="UP000694941"/>
    </source>
</evidence>
<feature type="region of interest" description="Disordered" evidence="10">
    <location>
        <begin position="1578"/>
        <end position="1604"/>
    </location>
</feature>
<evidence type="ECO:0000259" key="14">
    <source>
        <dbReference type="Pfam" id="PF23188"/>
    </source>
</evidence>
<evidence type="ECO:0000259" key="15">
    <source>
        <dbReference type="Pfam" id="PF24871"/>
    </source>
</evidence>
<dbReference type="Proteomes" id="UP000694941">
    <property type="component" value="Unplaced"/>
</dbReference>
<feature type="region of interest" description="Disordered" evidence="10">
    <location>
        <begin position="1445"/>
        <end position="1496"/>
    </location>
</feature>
<dbReference type="InterPro" id="IPR056768">
    <property type="entry name" value="THU_Piezo"/>
</dbReference>
<feature type="transmembrane region" description="Helical" evidence="11">
    <location>
        <begin position="1879"/>
        <end position="1900"/>
    </location>
</feature>
<feature type="compositionally biased region" description="Basic and acidic residues" evidence="10">
    <location>
        <begin position="788"/>
        <end position="809"/>
    </location>
</feature>
<feature type="transmembrane region" description="Helical" evidence="11">
    <location>
        <begin position="459"/>
        <end position="480"/>
    </location>
</feature>
<feature type="transmembrane region" description="Helical" evidence="11">
    <location>
        <begin position="30"/>
        <end position="48"/>
    </location>
</feature>
<evidence type="ECO:0000256" key="11">
    <source>
        <dbReference type="SAM" id="Phobius"/>
    </source>
</evidence>
<evidence type="ECO:0000259" key="16">
    <source>
        <dbReference type="Pfam" id="PF24874"/>
    </source>
</evidence>
<feature type="transmembrane region" description="Helical" evidence="11">
    <location>
        <begin position="886"/>
        <end position="905"/>
    </location>
</feature>
<evidence type="ECO:0000256" key="6">
    <source>
        <dbReference type="ARBA" id="ARBA00022989"/>
    </source>
</evidence>
<evidence type="ECO:0000259" key="12">
    <source>
        <dbReference type="Pfam" id="PF12166"/>
    </source>
</evidence>
<feature type="compositionally biased region" description="Basic and acidic residues" evidence="10">
    <location>
        <begin position="314"/>
        <end position="325"/>
    </location>
</feature>
<dbReference type="Pfam" id="PF24871">
    <property type="entry name" value="Piezo_TM1-24"/>
    <property type="match status" value="1"/>
</dbReference>
<evidence type="ECO:0000256" key="9">
    <source>
        <dbReference type="ARBA" id="ARBA00023303"/>
    </source>
</evidence>